<feature type="transmembrane region" description="Helical" evidence="6">
    <location>
        <begin position="391"/>
        <end position="413"/>
    </location>
</feature>
<proteinExistence type="predicted"/>
<feature type="transmembrane region" description="Helical" evidence="6">
    <location>
        <begin position="221"/>
        <end position="241"/>
    </location>
</feature>
<reference evidence="8" key="1">
    <citation type="submission" date="2022-01" db="UniProtKB">
        <authorList>
            <consortium name="EnsemblMetazoa"/>
        </authorList>
    </citation>
    <scope>IDENTIFICATION</scope>
</reference>
<dbReference type="Gene3D" id="1.20.1250.20">
    <property type="entry name" value="MFS general substrate transporter like domains"/>
    <property type="match status" value="1"/>
</dbReference>
<dbReference type="EnsemblMetazoa" id="XM_014395942.2">
    <property type="protein sequence ID" value="XP_014251428.1"/>
    <property type="gene ID" value="LOC106667770"/>
</dbReference>
<dbReference type="GO" id="GO:0016020">
    <property type="term" value="C:membrane"/>
    <property type="evidence" value="ECO:0007669"/>
    <property type="project" value="UniProtKB-SubCell"/>
</dbReference>
<keyword evidence="4 6" id="KW-0472">Membrane</keyword>
<comment type="subcellular location">
    <subcellularLocation>
        <location evidence="1">Membrane</location>
        <topology evidence="1">Multi-pass membrane protein</topology>
    </subcellularLocation>
</comment>
<sequence length="539" mass="59449">MTATPAIESSEKGAAKICSPEDPKQEAQQDFVSKCIGDYGRWQFTITFLLSLVNFPCTFHIFAPTFEAAKTEFWCAPPQSLAFMSRDLWINVSHTTMINMEGKEVINPCFIKDIDYDSFNFSISEGTDILRPCTAWEYNTTEFGSTIISEWDLVCEKEQYSQIAEMAFLVGVAFGGLASGLISDKFGRKSTLFVSLVAQLLLGTAIAFTPWFSIYLALRTFLGFFSVSVVFSGFVLCMEIVGGKWLTISGVSYLFINPLGYITISGIAYYIKGWRHLQLVITLPAITFLILGWICPESPRWLLTMRKGEKALSVLEDAARFNKKDLPPNIDKLIKQAISKVEGDAPKSGIAELFRTARMRKISFGLYIIWFSVYLVYYGIVLNLSNMGGNVYLNSIISAAVELPAIAVSILFLLKMGRRWPLCITTILSGIACLLTTVIPKDENGYITLALITFGRFFITSSNAVMPVFTAEQFPTIMRNLGVGSSNAPAGIALILVPYLWNMAGMNINMPMGILGVFGIIGGASVLLLNETGGLPDEP</sequence>
<dbReference type="AlphaFoldDB" id="A0A8I6RU42"/>
<feature type="transmembrane region" description="Helical" evidence="6">
    <location>
        <begin position="420"/>
        <end position="439"/>
    </location>
</feature>
<dbReference type="InterPro" id="IPR036259">
    <property type="entry name" value="MFS_trans_sf"/>
</dbReference>
<keyword evidence="9" id="KW-1185">Reference proteome</keyword>
<dbReference type="KEGG" id="clec:106667770"/>
<name>A0A8I6RU42_CIMLE</name>
<feature type="compositionally biased region" description="Basic and acidic residues" evidence="5">
    <location>
        <begin position="9"/>
        <end position="22"/>
    </location>
</feature>
<organism evidence="8 9">
    <name type="scientific">Cimex lectularius</name>
    <name type="common">Bed bug</name>
    <name type="synonym">Acanthia lectularia</name>
    <dbReference type="NCBI Taxonomy" id="79782"/>
    <lineage>
        <taxon>Eukaryota</taxon>
        <taxon>Metazoa</taxon>
        <taxon>Ecdysozoa</taxon>
        <taxon>Arthropoda</taxon>
        <taxon>Hexapoda</taxon>
        <taxon>Insecta</taxon>
        <taxon>Pterygota</taxon>
        <taxon>Neoptera</taxon>
        <taxon>Paraneoptera</taxon>
        <taxon>Hemiptera</taxon>
        <taxon>Heteroptera</taxon>
        <taxon>Panheteroptera</taxon>
        <taxon>Cimicomorpha</taxon>
        <taxon>Cimicidae</taxon>
        <taxon>Cimex</taxon>
    </lineage>
</organism>
<dbReference type="InterPro" id="IPR005829">
    <property type="entry name" value="Sugar_transporter_CS"/>
</dbReference>
<dbReference type="Proteomes" id="UP000494040">
    <property type="component" value="Unassembled WGS sequence"/>
</dbReference>
<feature type="transmembrane region" description="Helical" evidence="6">
    <location>
        <begin position="508"/>
        <end position="529"/>
    </location>
</feature>
<feature type="region of interest" description="Disordered" evidence="5">
    <location>
        <begin position="1"/>
        <end position="22"/>
    </location>
</feature>
<dbReference type="PROSITE" id="PS50850">
    <property type="entry name" value="MFS"/>
    <property type="match status" value="1"/>
</dbReference>
<dbReference type="InterPro" id="IPR005828">
    <property type="entry name" value="MFS_sugar_transport-like"/>
</dbReference>
<evidence type="ECO:0000313" key="8">
    <source>
        <dbReference type="EnsemblMetazoa" id="XP_014251428.1"/>
    </source>
</evidence>
<dbReference type="GO" id="GO:0022857">
    <property type="term" value="F:transmembrane transporter activity"/>
    <property type="evidence" value="ECO:0007669"/>
    <property type="project" value="InterPro"/>
</dbReference>
<dbReference type="PANTHER" id="PTHR24064">
    <property type="entry name" value="SOLUTE CARRIER FAMILY 22 MEMBER"/>
    <property type="match status" value="1"/>
</dbReference>
<feature type="domain" description="Major facilitator superfamily (MFS) profile" evidence="7">
    <location>
        <begin position="80"/>
        <end position="534"/>
    </location>
</feature>
<feature type="transmembrane region" description="Helical" evidence="6">
    <location>
        <begin position="194"/>
        <end position="215"/>
    </location>
</feature>
<gene>
    <name evidence="8" type="primary">106667770</name>
</gene>
<dbReference type="CDD" id="cd17317">
    <property type="entry name" value="MFS_SLC22"/>
    <property type="match status" value="1"/>
</dbReference>
<dbReference type="SUPFAM" id="SSF103473">
    <property type="entry name" value="MFS general substrate transporter"/>
    <property type="match status" value="1"/>
</dbReference>
<evidence type="ECO:0000256" key="1">
    <source>
        <dbReference type="ARBA" id="ARBA00004141"/>
    </source>
</evidence>
<accession>A0A8I6RU42</accession>
<protein>
    <recommendedName>
        <fullName evidence="7">Major facilitator superfamily (MFS) profile domain-containing protein</fullName>
    </recommendedName>
</protein>
<dbReference type="Pfam" id="PF00083">
    <property type="entry name" value="Sugar_tr"/>
    <property type="match status" value="1"/>
</dbReference>
<evidence type="ECO:0000256" key="3">
    <source>
        <dbReference type="ARBA" id="ARBA00022989"/>
    </source>
</evidence>
<keyword evidence="3 6" id="KW-1133">Transmembrane helix</keyword>
<feature type="transmembrane region" description="Helical" evidence="6">
    <location>
        <begin position="481"/>
        <end position="502"/>
    </location>
</feature>
<dbReference type="OrthoDB" id="3936150at2759"/>
<evidence type="ECO:0000256" key="4">
    <source>
        <dbReference type="ARBA" id="ARBA00023136"/>
    </source>
</evidence>
<keyword evidence="2 6" id="KW-0812">Transmembrane</keyword>
<dbReference type="OMA" id="EIRNQHY"/>
<evidence type="ECO:0000256" key="6">
    <source>
        <dbReference type="SAM" id="Phobius"/>
    </source>
</evidence>
<evidence type="ECO:0000259" key="7">
    <source>
        <dbReference type="PROSITE" id="PS50850"/>
    </source>
</evidence>
<feature type="transmembrane region" description="Helical" evidence="6">
    <location>
        <begin position="163"/>
        <end position="182"/>
    </location>
</feature>
<dbReference type="InterPro" id="IPR020846">
    <property type="entry name" value="MFS_dom"/>
</dbReference>
<feature type="transmembrane region" description="Helical" evidence="6">
    <location>
        <begin position="277"/>
        <end position="296"/>
    </location>
</feature>
<evidence type="ECO:0000256" key="2">
    <source>
        <dbReference type="ARBA" id="ARBA00022692"/>
    </source>
</evidence>
<evidence type="ECO:0000256" key="5">
    <source>
        <dbReference type="SAM" id="MobiDB-lite"/>
    </source>
</evidence>
<feature type="transmembrane region" description="Helical" evidence="6">
    <location>
        <begin position="253"/>
        <end position="271"/>
    </location>
</feature>
<feature type="transmembrane region" description="Helical" evidence="6">
    <location>
        <begin position="445"/>
        <end position="469"/>
    </location>
</feature>
<evidence type="ECO:0000313" key="9">
    <source>
        <dbReference type="Proteomes" id="UP000494040"/>
    </source>
</evidence>
<feature type="transmembrane region" description="Helical" evidence="6">
    <location>
        <begin position="364"/>
        <end position="385"/>
    </location>
</feature>
<dbReference type="PROSITE" id="PS00216">
    <property type="entry name" value="SUGAR_TRANSPORT_1"/>
    <property type="match status" value="1"/>
</dbReference>
<dbReference type="EnsemblMetazoa" id="XM_024227533.1">
    <property type="protein sequence ID" value="XP_024083301.1"/>
    <property type="gene ID" value="LOC106667770"/>
</dbReference>